<organism evidence="12 13">
    <name type="scientific">Electrophorus electricus</name>
    <name type="common">Electric eel</name>
    <name type="synonym">Gymnotus electricus</name>
    <dbReference type="NCBI Taxonomy" id="8005"/>
    <lineage>
        <taxon>Eukaryota</taxon>
        <taxon>Metazoa</taxon>
        <taxon>Chordata</taxon>
        <taxon>Craniata</taxon>
        <taxon>Vertebrata</taxon>
        <taxon>Euteleostomi</taxon>
        <taxon>Actinopterygii</taxon>
        <taxon>Neopterygii</taxon>
        <taxon>Teleostei</taxon>
        <taxon>Ostariophysi</taxon>
        <taxon>Gymnotiformes</taxon>
        <taxon>Gymnotoidei</taxon>
        <taxon>Gymnotidae</taxon>
        <taxon>Electrophorus</taxon>
    </lineage>
</organism>
<feature type="domain" description="G-protein coupled receptors family 2 profile 2" evidence="11">
    <location>
        <begin position="99"/>
        <end position="353"/>
    </location>
</feature>
<evidence type="ECO:0000313" key="13">
    <source>
        <dbReference type="Proteomes" id="UP000314983"/>
    </source>
</evidence>
<evidence type="ECO:0000256" key="2">
    <source>
        <dbReference type="ARBA" id="ARBA00007343"/>
    </source>
</evidence>
<reference evidence="12" key="3">
    <citation type="submission" date="2020-05" db="EMBL/GenBank/DDBJ databases">
        <title>Electrophorus electricus (electric eel) genome, fEleEle1, primary haplotype.</title>
        <authorList>
            <person name="Myers G."/>
            <person name="Meyer A."/>
            <person name="Fedrigo O."/>
            <person name="Formenti G."/>
            <person name="Rhie A."/>
            <person name="Tracey A."/>
            <person name="Sims Y."/>
            <person name="Jarvis E.D."/>
        </authorList>
    </citation>
    <scope>NUCLEOTIDE SEQUENCE [LARGE SCALE GENOMIC DNA]</scope>
</reference>
<feature type="transmembrane region" description="Helical" evidence="9">
    <location>
        <begin position="303"/>
        <end position="324"/>
    </location>
</feature>
<feature type="transmembrane region" description="Helical" evidence="9">
    <location>
        <begin position="99"/>
        <end position="120"/>
    </location>
</feature>
<feature type="transmembrane region" description="Helical" evidence="9">
    <location>
        <begin position="141"/>
        <end position="162"/>
    </location>
</feature>
<evidence type="ECO:0000256" key="6">
    <source>
        <dbReference type="ARBA" id="ARBA00023136"/>
    </source>
</evidence>
<name>A0A4W4DY24_ELEEL</name>
<dbReference type="GO" id="GO:0016020">
    <property type="term" value="C:membrane"/>
    <property type="evidence" value="ECO:0007669"/>
    <property type="project" value="UniProtKB-SubCell"/>
</dbReference>
<dbReference type="AlphaFoldDB" id="A0A4W4DY24"/>
<dbReference type="SMART" id="SM00303">
    <property type="entry name" value="GPS"/>
    <property type="match status" value="1"/>
</dbReference>
<dbReference type="GeneTree" id="ENSGT00940000161228"/>
<evidence type="ECO:0000259" key="10">
    <source>
        <dbReference type="PROSITE" id="PS50221"/>
    </source>
</evidence>
<evidence type="ECO:0000256" key="9">
    <source>
        <dbReference type="SAM" id="Phobius"/>
    </source>
</evidence>
<dbReference type="InterPro" id="IPR000832">
    <property type="entry name" value="GPCR_2_secretin-like"/>
</dbReference>
<dbReference type="GO" id="GO:0007189">
    <property type="term" value="P:adenylate cyclase-activating G protein-coupled receptor signaling pathway"/>
    <property type="evidence" value="ECO:0007669"/>
    <property type="project" value="TreeGrafter"/>
</dbReference>
<dbReference type="Pfam" id="PF00002">
    <property type="entry name" value="7tm_2"/>
    <property type="match status" value="1"/>
</dbReference>
<dbReference type="PANTHER" id="PTHR45813">
    <property type="entry name" value="IG-LIKE DOMAIN-CONTAINING PROTEIN"/>
    <property type="match status" value="1"/>
</dbReference>
<feature type="transmembrane region" description="Helical" evidence="9">
    <location>
        <begin position="330"/>
        <end position="352"/>
    </location>
</feature>
<reference evidence="12" key="4">
    <citation type="submission" date="2025-08" db="UniProtKB">
        <authorList>
            <consortium name="Ensembl"/>
        </authorList>
    </citation>
    <scope>IDENTIFICATION</scope>
</reference>
<dbReference type="PRINTS" id="PR00249">
    <property type="entry name" value="GPCRSECRETIN"/>
</dbReference>
<keyword evidence="4" id="KW-0732">Signal</keyword>
<reference evidence="13" key="1">
    <citation type="journal article" date="2014" name="Science">
        <title>Nonhuman genetics. Genomic basis for the convergent evolution of electric organs.</title>
        <authorList>
            <person name="Gallant J.R."/>
            <person name="Traeger L.L."/>
            <person name="Volkening J.D."/>
            <person name="Moffett H."/>
            <person name="Chen P.H."/>
            <person name="Novina C.D."/>
            <person name="Phillips G.N.Jr."/>
            <person name="Anand R."/>
            <person name="Wells G.B."/>
            <person name="Pinch M."/>
            <person name="Guth R."/>
            <person name="Unguez G.A."/>
            <person name="Albert J.S."/>
            <person name="Zakon H.H."/>
            <person name="Samanta M.P."/>
            <person name="Sussman M.R."/>
        </authorList>
    </citation>
    <scope>NUCLEOTIDE SEQUENCE [LARGE SCALE GENOMIC DNA]</scope>
</reference>
<dbReference type="PROSITE" id="PS50221">
    <property type="entry name" value="GAIN_B"/>
    <property type="match status" value="1"/>
</dbReference>
<dbReference type="PANTHER" id="PTHR45813:SF4">
    <property type="entry name" value="ADHESION G PROTEIN-COUPLED RECEPTOR F5"/>
    <property type="match status" value="1"/>
</dbReference>
<dbReference type="Proteomes" id="UP000314983">
    <property type="component" value="Chromosome 3"/>
</dbReference>
<evidence type="ECO:0000313" key="12">
    <source>
        <dbReference type="Ensembl" id="ENSEEEP00000004211.2"/>
    </source>
</evidence>
<evidence type="ECO:0000256" key="4">
    <source>
        <dbReference type="ARBA" id="ARBA00022729"/>
    </source>
</evidence>
<dbReference type="Gene3D" id="1.20.1070.10">
    <property type="entry name" value="Rhodopsin 7-helix transmembrane proteins"/>
    <property type="match status" value="1"/>
</dbReference>
<keyword evidence="8" id="KW-0325">Glycoprotein</keyword>
<keyword evidence="6 9" id="KW-0472">Membrane</keyword>
<proteinExistence type="inferred from homology"/>
<feature type="transmembrane region" description="Helical" evidence="9">
    <location>
        <begin position="215"/>
        <end position="239"/>
    </location>
</feature>
<sequence>QSQQFSGDCIGNCWYVVVVRSENIINNISFSFSLINNSLKFPYCVFWNFNLLDGIGGWDSTGCKVMPLLNQTKMVKCECNHTTSFSILMSPYSLDTPTLAYITYIGVSISMASLVLCLIIETIIWKSVTRNDTSYMRHVSIVNIAVSLLIAEICLMIGASIVQRGQVTPVGPCSAVTFFIHFFYLVLFFWMFLSALLLLYRTIMVFSGMSRSRMLAIAFSVGYGAPLLIAVITVASAAGNRGYVQEMNSCWLNWDQTKALLAFVIPALTIVVINLLVLIMVIYKMLRRGVGASTPDEKHALVVIIRCVGILTPLFGLTWGFGIGTMVTSALGIHVVFATLNSLQVIIFISLFSSNLNGAHSVCCAHYKNLQLILWLQIQEALAARLSLTNISSNRTRVNTLLSVNSRHESA</sequence>
<keyword evidence="13" id="KW-1185">Reference proteome</keyword>
<evidence type="ECO:0000256" key="3">
    <source>
        <dbReference type="ARBA" id="ARBA00022692"/>
    </source>
</evidence>
<dbReference type="InterPro" id="IPR057244">
    <property type="entry name" value="GAIN_B"/>
</dbReference>
<evidence type="ECO:0000256" key="5">
    <source>
        <dbReference type="ARBA" id="ARBA00022989"/>
    </source>
</evidence>
<feature type="domain" description="GAIN-B" evidence="10">
    <location>
        <begin position="1"/>
        <end position="95"/>
    </location>
</feature>
<feature type="transmembrane region" description="Helical" evidence="9">
    <location>
        <begin position="259"/>
        <end position="283"/>
    </location>
</feature>
<keyword evidence="3 9" id="KW-0812">Transmembrane</keyword>
<reference evidence="12" key="5">
    <citation type="submission" date="2025-09" db="UniProtKB">
        <authorList>
            <consortium name="Ensembl"/>
        </authorList>
    </citation>
    <scope>IDENTIFICATION</scope>
</reference>
<evidence type="ECO:0000256" key="7">
    <source>
        <dbReference type="ARBA" id="ARBA00023157"/>
    </source>
</evidence>
<comment type="similarity">
    <text evidence="2">Belongs to the G-protein coupled receptor 2 family. Adhesion G-protein coupled receptor (ADGR) subfamily.</text>
</comment>
<evidence type="ECO:0000256" key="1">
    <source>
        <dbReference type="ARBA" id="ARBA00004141"/>
    </source>
</evidence>
<dbReference type="OMA" id="RWKESRT"/>
<dbReference type="InterPro" id="IPR051587">
    <property type="entry name" value="Adhesion_GPCR"/>
</dbReference>
<reference evidence="13" key="2">
    <citation type="journal article" date="2017" name="Sci. Adv.">
        <title>A tail of two voltages: Proteomic comparison of the three electric organs of the electric eel.</title>
        <authorList>
            <person name="Traeger L.L."/>
            <person name="Sabat G."/>
            <person name="Barrett-Wilt G.A."/>
            <person name="Wells G.B."/>
            <person name="Sussman M.R."/>
        </authorList>
    </citation>
    <scope>NUCLEOTIDE SEQUENCE [LARGE SCALE GENOMIC DNA]</scope>
</reference>
<dbReference type="GO" id="GO:0007166">
    <property type="term" value="P:cell surface receptor signaling pathway"/>
    <property type="evidence" value="ECO:0007669"/>
    <property type="project" value="InterPro"/>
</dbReference>
<evidence type="ECO:0000256" key="8">
    <source>
        <dbReference type="ARBA" id="ARBA00023180"/>
    </source>
</evidence>
<dbReference type="InterPro" id="IPR046338">
    <property type="entry name" value="GAIN_dom_sf"/>
</dbReference>
<dbReference type="Ensembl" id="ENSEEET00000004271.2">
    <property type="protein sequence ID" value="ENSEEEP00000004211.2"/>
    <property type="gene ID" value="ENSEEEG00000006579.2"/>
</dbReference>
<keyword evidence="5 9" id="KW-1133">Transmembrane helix</keyword>
<dbReference type="InterPro" id="IPR000203">
    <property type="entry name" value="GPS"/>
</dbReference>
<accession>A0A4W4DY24</accession>
<dbReference type="GO" id="GO:0004930">
    <property type="term" value="F:G protein-coupled receptor activity"/>
    <property type="evidence" value="ECO:0007669"/>
    <property type="project" value="InterPro"/>
</dbReference>
<dbReference type="PROSITE" id="PS50261">
    <property type="entry name" value="G_PROTEIN_RECEP_F2_4"/>
    <property type="match status" value="1"/>
</dbReference>
<dbReference type="Gene3D" id="2.60.220.50">
    <property type="match status" value="1"/>
</dbReference>
<comment type="subcellular location">
    <subcellularLocation>
        <location evidence="1">Membrane</location>
        <topology evidence="1">Multi-pass membrane protein</topology>
    </subcellularLocation>
</comment>
<dbReference type="FunFam" id="1.20.1070.10:FF:000058">
    <property type="entry name" value="Adhesion G protein-coupled receptor F5"/>
    <property type="match status" value="1"/>
</dbReference>
<keyword evidence="7" id="KW-1015">Disulfide bond</keyword>
<protein>
    <submittedName>
        <fullName evidence="12">Uncharacterized protein</fullName>
    </submittedName>
</protein>
<feature type="transmembrane region" description="Helical" evidence="9">
    <location>
        <begin position="182"/>
        <end position="203"/>
    </location>
</feature>
<dbReference type="InterPro" id="IPR008078">
    <property type="entry name" value="GPCR_2_Ig-hepta-like_rcpt"/>
</dbReference>
<evidence type="ECO:0000259" key="11">
    <source>
        <dbReference type="PROSITE" id="PS50261"/>
    </source>
</evidence>
<dbReference type="InterPro" id="IPR017981">
    <property type="entry name" value="GPCR_2-like_7TM"/>
</dbReference>
<dbReference type="PRINTS" id="PR01695">
    <property type="entry name" value="IGHEPTARCPTR"/>
</dbReference>
<dbReference type="Pfam" id="PF01825">
    <property type="entry name" value="GPS"/>
    <property type="match status" value="1"/>
</dbReference>